<accession>A0A368X8J5</accession>
<dbReference type="RefSeq" id="WP_114354163.1">
    <property type="nucleotide sequence ID" value="NZ_QPJJ01000017.1"/>
</dbReference>
<dbReference type="EMBL" id="QPJJ01000017">
    <property type="protein sequence ID" value="RCW63536.1"/>
    <property type="molecule type" value="Genomic_DNA"/>
</dbReference>
<proteinExistence type="predicted"/>
<gene>
    <name evidence="1" type="ORF">DFR57_11712</name>
</gene>
<dbReference type="Proteomes" id="UP000252585">
    <property type="component" value="Unassembled WGS sequence"/>
</dbReference>
<keyword evidence="2" id="KW-1185">Reference proteome</keyword>
<reference evidence="1 2" key="1">
    <citation type="submission" date="2018-07" db="EMBL/GenBank/DDBJ databases">
        <title>Genomic Encyclopedia of Type Strains, Phase IV (KMG-IV): sequencing the most valuable type-strain genomes for metagenomic binning, comparative biology and taxonomic classification.</title>
        <authorList>
            <person name="Goeker M."/>
        </authorList>
    </citation>
    <scope>NUCLEOTIDE SEQUENCE [LARGE SCALE GENOMIC DNA]</scope>
    <source>
        <strain evidence="1 2">DSM 27696</strain>
    </source>
</reference>
<dbReference type="AlphaFoldDB" id="A0A368X8J5"/>
<sequence>MLMIQQGPAAGPKLKKIIDSNFCDGIIWDPRDLTSSRINQYIRENIEYEDLVKVMEFKQYYQQFDNSDKKKLKDYPEFPKELIDRAFLRRQENLEELVHNNIDFQQSVELDYLCTPTFYIESFGHRIIERVLETWQKNITYMNSHEDSNPLFATMVISENAFSNYDYINEFLEDLEDFSEELEGVYFTVDRNEMSSLRHKFDLAHLTNILQFIYDLKVMGFKVIVGYTSVEGLLYSSVGADYVGTGWFYSLRKFNRVQKGLPPEKAFGIQKKRYTSIKVFSEVPLQEAIYNVGARSHPIILDNCSLDRELILETPIDILNSNDCYLQHFEEMYKYVQIFDSLPDVSDKTNKVLNLLEEAETNIQLFNNLPNNTYTINSGHIKQYSDAIKSVKEANFI</sequence>
<comment type="caution">
    <text evidence="1">The sequence shown here is derived from an EMBL/GenBank/DDBJ whole genome shotgun (WGS) entry which is preliminary data.</text>
</comment>
<evidence type="ECO:0000313" key="2">
    <source>
        <dbReference type="Proteomes" id="UP000252585"/>
    </source>
</evidence>
<organism evidence="1 2">
    <name type="scientific">Saliterribacillus persicus</name>
    <dbReference type="NCBI Taxonomy" id="930114"/>
    <lineage>
        <taxon>Bacteria</taxon>
        <taxon>Bacillati</taxon>
        <taxon>Bacillota</taxon>
        <taxon>Bacilli</taxon>
        <taxon>Bacillales</taxon>
        <taxon>Bacillaceae</taxon>
        <taxon>Saliterribacillus</taxon>
    </lineage>
</organism>
<protein>
    <submittedName>
        <fullName evidence="1">Uncharacterized protein</fullName>
    </submittedName>
</protein>
<evidence type="ECO:0000313" key="1">
    <source>
        <dbReference type="EMBL" id="RCW63536.1"/>
    </source>
</evidence>
<name>A0A368X8J5_9BACI</name>
<dbReference type="OrthoDB" id="2794029at2"/>